<protein>
    <submittedName>
        <fullName evidence="2">Uncharacterized protein</fullName>
    </submittedName>
</protein>
<feature type="compositionally biased region" description="Polar residues" evidence="1">
    <location>
        <begin position="93"/>
        <end position="106"/>
    </location>
</feature>
<gene>
    <name evidence="2" type="ORF">GOCE00092_LOCUS7001</name>
</gene>
<dbReference type="EMBL" id="HBGK01013530">
    <property type="protein sequence ID" value="CAD9278092.1"/>
    <property type="molecule type" value="Transcribed_RNA"/>
</dbReference>
<sequence length="106" mass="11824">MMTYLAEGSEVTKEGGKLRRRVGESIEATTGEGVVSYIFIFVSGAWMFRPKGNTKSQGMKHVGTNKMGAILLQFARFKKHSRQERDPVEGDNQMPSRSKPIQTATE</sequence>
<reference evidence="2" key="1">
    <citation type="submission" date="2021-01" db="EMBL/GenBank/DDBJ databases">
        <authorList>
            <person name="Corre E."/>
            <person name="Pelletier E."/>
            <person name="Niang G."/>
            <person name="Scheremetjew M."/>
            <person name="Finn R."/>
            <person name="Kale V."/>
            <person name="Holt S."/>
            <person name="Cochrane G."/>
            <person name="Meng A."/>
            <person name="Brown T."/>
            <person name="Cohen L."/>
        </authorList>
    </citation>
    <scope>NUCLEOTIDE SEQUENCE</scope>
    <source>
        <strain evidence="2">CCMP 410</strain>
    </source>
</reference>
<proteinExistence type="predicted"/>
<evidence type="ECO:0000256" key="1">
    <source>
        <dbReference type="SAM" id="MobiDB-lite"/>
    </source>
</evidence>
<name>A0A7S1UTI3_9STRA</name>
<feature type="region of interest" description="Disordered" evidence="1">
    <location>
        <begin position="78"/>
        <end position="106"/>
    </location>
</feature>
<dbReference type="AlphaFoldDB" id="A0A7S1UTI3"/>
<evidence type="ECO:0000313" key="2">
    <source>
        <dbReference type="EMBL" id="CAD9278092.1"/>
    </source>
</evidence>
<accession>A0A7S1UTI3</accession>
<organism evidence="2">
    <name type="scientific">Grammatophora oceanica</name>
    <dbReference type="NCBI Taxonomy" id="210454"/>
    <lineage>
        <taxon>Eukaryota</taxon>
        <taxon>Sar</taxon>
        <taxon>Stramenopiles</taxon>
        <taxon>Ochrophyta</taxon>
        <taxon>Bacillariophyta</taxon>
        <taxon>Fragilariophyceae</taxon>
        <taxon>Fragilariophycidae</taxon>
        <taxon>Rhabdonematales</taxon>
        <taxon>Grammatophoraceae</taxon>
        <taxon>Grammatophora</taxon>
    </lineage>
</organism>